<feature type="compositionally biased region" description="Basic residues" evidence="1">
    <location>
        <begin position="106"/>
        <end position="124"/>
    </location>
</feature>
<sequence>EKDCTAARRAAGRLHNAAAPATAAADRTALCGARHRAVLAPDHEFGGDRFHRSQRARGADRPADAAADHRRRRRNLPDAADQPQRRPRIMQRRHERPRLPGQSAAQRRRPRLPGLRRRADRSAV</sequence>
<feature type="region of interest" description="Disordered" evidence="1">
    <location>
        <begin position="41"/>
        <end position="124"/>
    </location>
</feature>
<gene>
    <name evidence="2" type="ORF">AVDCRST_MAG09-1743</name>
</gene>
<feature type="compositionally biased region" description="Basic and acidic residues" evidence="1">
    <location>
        <begin position="41"/>
        <end position="68"/>
    </location>
</feature>
<protein>
    <submittedName>
        <fullName evidence="2">Uncharacterized protein</fullName>
    </submittedName>
</protein>
<organism evidence="2">
    <name type="scientific">uncultured Sphingomonas sp</name>
    <dbReference type="NCBI Taxonomy" id="158754"/>
    <lineage>
        <taxon>Bacteria</taxon>
        <taxon>Pseudomonadati</taxon>
        <taxon>Pseudomonadota</taxon>
        <taxon>Alphaproteobacteria</taxon>
        <taxon>Sphingomonadales</taxon>
        <taxon>Sphingomonadaceae</taxon>
        <taxon>Sphingomonas</taxon>
        <taxon>environmental samples</taxon>
    </lineage>
</organism>
<evidence type="ECO:0000313" key="2">
    <source>
        <dbReference type="EMBL" id="CAA9513071.1"/>
    </source>
</evidence>
<proteinExistence type="predicted"/>
<feature type="non-terminal residue" evidence="2">
    <location>
        <position position="124"/>
    </location>
</feature>
<feature type="non-terminal residue" evidence="2">
    <location>
        <position position="1"/>
    </location>
</feature>
<evidence type="ECO:0000256" key="1">
    <source>
        <dbReference type="SAM" id="MobiDB-lite"/>
    </source>
</evidence>
<feature type="region of interest" description="Disordered" evidence="1">
    <location>
        <begin position="1"/>
        <end position="23"/>
    </location>
</feature>
<dbReference type="AlphaFoldDB" id="A0A6J4T4C9"/>
<name>A0A6J4T4C9_9SPHN</name>
<accession>A0A6J4T4C9</accession>
<dbReference type="EMBL" id="CADCVZ010000036">
    <property type="protein sequence ID" value="CAA9513071.1"/>
    <property type="molecule type" value="Genomic_DNA"/>
</dbReference>
<reference evidence="2" key="1">
    <citation type="submission" date="2020-02" db="EMBL/GenBank/DDBJ databases">
        <authorList>
            <person name="Meier V. D."/>
        </authorList>
    </citation>
    <scope>NUCLEOTIDE SEQUENCE</scope>
    <source>
        <strain evidence="2">AVDCRST_MAG09</strain>
    </source>
</reference>
<feature type="compositionally biased region" description="Basic residues" evidence="1">
    <location>
        <begin position="85"/>
        <end position="96"/>
    </location>
</feature>